<keyword evidence="3" id="KW-1185">Reference proteome</keyword>
<evidence type="ECO:0000313" key="3">
    <source>
        <dbReference type="Proteomes" id="UP000400849"/>
    </source>
</evidence>
<accession>A0A5Q2F0E7</accession>
<gene>
    <name evidence="2" type="primary">61</name>
    <name evidence="2" type="ORF">SEA_SIXAMA_61</name>
</gene>
<proteinExistence type="predicted"/>
<organism evidence="2 3">
    <name type="scientific">Gordonia phage Sixama</name>
    <dbReference type="NCBI Taxonomy" id="2653271"/>
    <lineage>
        <taxon>Viruses</taxon>
        <taxon>Duplodnaviria</taxon>
        <taxon>Heunggongvirae</taxon>
        <taxon>Uroviricota</taxon>
        <taxon>Caudoviricetes</taxon>
        <taxon>Sixamavirus</taxon>
        <taxon>Sixamavirus sixama</taxon>
    </lineage>
</organism>
<name>A0A5Q2F0E7_9CAUD</name>
<keyword evidence="1" id="KW-0472">Membrane</keyword>
<feature type="transmembrane region" description="Helical" evidence="1">
    <location>
        <begin position="7"/>
        <end position="29"/>
    </location>
</feature>
<dbReference type="GeneID" id="77924229"/>
<reference evidence="2 3" key="1">
    <citation type="submission" date="2019-09" db="EMBL/GenBank/DDBJ databases">
        <authorList>
            <person name="Christie C.A."/>
            <person name="Diallo A.S."/>
            <person name="Dixon Z."/>
            <person name="McIntosh P.M."/>
            <person name="Murthy K.H."/>
            <person name="Rosen M.G."/>
            <person name="Simpson L.M."/>
            <person name="Koustas K."/>
            <person name="Fogarty M.P."/>
            <person name="Molloy S.D."/>
            <person name="Garlena R.A."/>
            <person name="Russell D.A."/>
            <person name="Pope W.H."/>
            <person name="Jacobs-Sera D."/>
            <person name="Hatfull G.F."/>
        </authorList>
    </citation>
    <scope>NUCLEOTIDE SEQUENCE [LARGE SCALE GENOMIC DNA]</scope>
</reference>
<keyword evidence="1" id="KW-1133">Transmembrane helix</keyword>
<protein>
    <submittedName>
        <fullName evidence="2">Uncharacterized protein</fullName>
    </submittedName>
</protein>
<keyword evidence="1" id="KW-0812">Transmembrane</keyword>
<dbReference type="Proteomes" id="UP000400849">
    <property type="component" value="Segment"/>
</dbReference>
<dbReference type="RefSeq" id="YP_010648770.1">
    <property type="nucleotide sequence ID" value="NC_070762.1"/>
</dbReference>
<evidence type="ECO:0000256" key="1">
    <source>
        <dbReference type="SAM" id="Phobius"/>
    </source>
</evidence>
<sequence>MIGWLLLIGYALAFPALFVLVYSVMLWALDKYVDRGPFGDTLLALFCIAFLVGFGCVYGAGAVAIYQMI</sequence>
<dbReference type="KEGG" id="vg:77924229"/>
<dbReference type="EMBL" id="MN484601">
    <property type="protein sequence ID" value="QGF20240.1"/>
    <property type="molecule type" value="Genomic_DNA"/>
</dbReference>
<feature type="transmembrane region" description="Helical" evidence="1">
    <location>
        <begin position="41"/>
        <end position="66"/>
    </location>
</feature>
<evidence type="ECO:0000313" key="2">
    <source>
        <dbReference type="EMBL" id="QGF20240.1"/>
    </source>
</evidence>